<dbReference type="Proteomes" id="UP000229834">
    <property type="component" value="Unassembled WGS sequence"/>
</dbReference>
<evidence type="ECO:0000256" key="1">
    <source>
        <dbReference type="ARBA" id="ARBA00022729"/>
    </source>
</evidence>
<dbReference type="Gene3D" id="6.10.250.3150">
    <property type="match status" value="1"/>
</dbReference>
<feature type="domain" description="M23ase beta-sheet core" evidence="3">
    <location>
        <begin position="292"/>
        <end position="391"/>
    </location>
</feature>
<dbReference type="GO" id="GO:0004222">
    <property type="term" value="F:metalloendopeptidase activity"/>
    <property type="evidence" value="ECO:0007669"/>
    <property type="project" value="TreeGrafter"/>
</dbReference>
<dbReference type="InterPro" id="IPR011055">
    <property type="entry name" value="Dup_hybrid_motif"/>
</dbReference>
<name>A0A2H0K6Y9_9BACT</name>
<sequence>MKFIIYLFIAFNILILPAYHNVSALTTDELRKQIELKQQEKQKLEEENRKLEAQIEAIQRQENTLQNTVKTLDTTQKKLQTDIQITRSNISRTELSIQKLRLEIGSKENQIETNKSALAETLRILDQNGSVSTLEALLQFKSINEFWNSIETLQRFQKGLELKISELKGLKTELEGKTVENINKKEELVDYTSQLSGKKVIVEQNKQDKVRILEQTKNLEAEYQAQLQKNIELGKKFEQELFEFESELKVKIDPSKLPTQQSGVIDWPLDKIFVTQKFGKSVDAKRLYVSGTHNGTDFRAVTGSSVKSVYNGTVRATGNTDSQSGCFSYGRWILIDHPNGLSSLYAHLSGINVAPGEKVSTGDLIAYSGGQPGTSGAGFSTGPHLHLGLYATQGVSVERFTKSNFCKQVSIPLSPANAYLDPMAYLPPLP</sequence>
<evidence type="ECO:0000259" key="3">
    <source>
        <dbReference type="Pfam" id="PF01551"/>
    </source>
</evidence>
<proteinExistence type="predicted"/>
<evidence type="ECO:0000313" key="4">
    <source>
        <dbReference type="EMBL" id="PIQ67022.1"/>
    </source>
</evidence>
<accession>A0A2H0K6Y9</accession>
<dbReference type="SUPFAM" id="SSF51261">
    <property type="entry name" value="Duplicated hybrid motif"/>
    <property type="match status" value="1"/>
</dbReference>
<reference evidence="4 5" key="1">
    <citation type="submission" date="2017-09" db="EMBL/GenBank/DDBJ databases">
        <title>Depth-based differentiation of microbial function through sediment-hosted aquifers and enrichment of novel symbionts in the deep terrestrial subsurface.</title>
        <authorList>
            <person name="Probst A.J."/>
            <person name="Ladd B."/>
            <person name="Jarett J.K."/>
            <person name="Geller-Mcgrath D.E."/>
            <person name="Sieber C.M."/>
            <person name="Emerson J.B."/>
            <person name="Anantharaman K."/>
            <person name="Thomas B.C."/>
            <person name="Malmstrom R."/>
            <person name="Stieglmeier M."/>
            <person name="Klingl A."/>
            <person name="Woyke T."/>
            <person name="Ryan C.M."/>
            <person name="Banfield J.F."/>
        </authorList>
    </citation>
    <scope>NUCLEOTIDE SEQUENCE [LARGE SCALE GENOMIC DNA]</scope>
    <source>
        <strain evidence="4">CG11_big_fil_rev_8_21_14_0_20_40_24</strain>
    </source>
</reference>
<comment type="caution">
    <text evidence="4">The sequence shown here is derived from an EMBL/GenBank/DDBJ whole genome shotgun (WGS) entry which is preliminary data.</text>
</comment>
<dbReference type="AlphaFoldDB" id="A0A2H0K6Y9"/>
<dbReference type="PANTHER" id="PTHR21666:SF289">
    <property type="entry name" value="L-ALA--D-GLU ENDOPEPTIDASE"/>
    <property type="match status" value="1"/>
</dbReference>
<dbReference type="PANTHER" id="PTHR21666">
    <property type="entry name" value="PEPTIDASE-RELATED"/>
    <property type="match status" value="1"/>
</dbReference>
<dbReference type="Gene3D" id="2.70.70.10">
    <property type="entry name" value="Glucose Permease (Domain IIA)"/>
    <property type="match status" value="1"/>
</dbReference>
<evidence type="ECO:0000256" key="2">
    <source>
        <dbReference type="SAM" id="Coils"/>
    </source>
</evidence>
<dbReference type="EMBL" id="PCVC01000032">
    <property type="protein sequence ID" value="PIQ67022.1"/>
    <property type="molecule type" value="Genomic_DNA"/>
</dbReference>
<gene>
    <name evidence="4" type="ORF">COV95_01015</name>
</gene>
<keyword evidence="2" id="KW-0175">Coiled coil</keyword>
<keyword evidence="1" id="KW-0732">Signal</keyword>
<protein>
    <recommendedName>
        <fullName evidence="3">M23ase beta-sheet core domain-containing protein</fullName>
    </recommendedName>
</protein>
<dbReference type="CDD" id="cd12797">
    <property type="entry name" value="M23_peptidase"/>
    <property type="match status" value="1"/>
</dbReference>
<organism evidence="4 5">
    <name type="scientific">Candidatus Zambryskibacteria bacterium CG11_big_fil_rev_8_21_14_0_20_40_24</name>
    <dbReference type="NCBI Taxonomy" id="1975116"/>
    <lineage>
        <taxon>Bacteria</taxon>
        <taxon>Candidatus Zambryskiibacteriota</taxon>
    </lineage>
</organism>
<evidence type="ECO:0000313" key="5">
    <source>
        <dbReference type="Proteomes" id="UP000229834"/>
    </source>
</evidence>
<feature type="coiled-coil region" evidence="2">
    <location>
        <begin position="27"/>
        <end position="110"/>
    </location>
</feature>
<dbReference type="InterPro" id="IPR050570">
    <property type="entry name" value="Cell_wall_metabolism_enzyme"/>
</dbReference>
<dbReference type="InterPro" id="IPR016047">
    <property type="entry name" value="M23ase_b-sheet_dom"/>
</dbReference>
<dbReference type="Pfam" id="PF01551">
    <property type="entry name" value="Peptidase_M23"/>
    <property type="match status" value="1"/>
</dbReference>